<keyword evidence="3" id="KW-1185">Reference proteome</keyword>
<dbReference type="InterPro" id="IPR001447">
    <property type="entry name" value="Arylamine_N-AcTrfase"/>
</dbReference>
<sequence>MTFIERTTVTGTLRGRALIRKQPSYYTAEQALAYLLRVGWVEGAYTAQDIAEGRFPANLENLEIVVRRHYISFANDTTLMHYSAEHYLDITPEATFKRLVEERKGGTYCYGHHTLMLGVLRALGYRSYSGIARMNFGFFVGGKEAYQAYGHMILFVQLGEGQGTDPAHTWIVDCAPGPPCPTLPIPLSDDPTNVLQHSVPGELNRLTRGFAAASSILPPGSSAPYSPEQAAQVNDAHALWQMEYLPLGKSEFMVLYQFSEQEFATLDYNVHHYAKMFKPFEDVFSDDVVGARFALSESDTDRRLPVTKRLLEKYTLFRGVFKRRLGDELVEKIVCRSEEDRVNVLRKYFGITIADEDIVHIQKTEARWEKKKETTREMDELM</sequence>
<dbReference type="InterPro" id="IPR053710">
    <property type="entry name" value="Arylamine_NAT_domain_sf"/>
</dbReference>
<comment type="similarity">
    <text evidence="1">Belongs to the arylamine N-acetyltransferase family.</text>
</comment>
<evidence type="ECO:0000313" key="3">
    <source>
        <dbReference type="Proteomes" id="UP000757232"/>
    </source>
</evidence>
<dbReference type="Pfam" id="PF00797">
    <property type="entry name" value="Acetyltransf_2"/>
    <property type="match status" value="1"/>
</dbReference>
<comment type="caution">
    <text evidence="2">The sequence shown here is derived from an EMBL/GenBank/DDBJ whole genome shotgun (WGS) entry which is preliminary data.</text>
</comment>
<dbReference type="PANTHER" id="PTHR11786">
    <property type="entry name" value="N-HYDROXYARYLAMINE O-ACETYLTRANSFERASE"/>
    <property type="match status" value="1"/>
</dbReference>
<organism evidence="2 3">
    <name type="scientific">Sanghuangporus baumii</name>
    <name type="common">Phellinus baumii</name>
    <dbReference type="NCBI Taxonomy" id="108892"/>
    <lineage>
        <taxon>Eukaryota</taxon>
        <taxon>Fungi</taxon>
        <taxon>Dikarya</taxon>
        <taxon>Basidiomycota</taxon>
        <taxon>Agaricomycotina</taxon>
        <taxon>Agaricomycetes</taxon>
        <taxon>Hymenochaetales</taxon>
        <taxon>Hymenochaetaceae</taxon>
        <taxon>Sanghuangporus</taxon>
    </lineage>
</organism>
<gene>
    <name evidence="2" type="ORF">A7U60_g1467</name>
</gene>
<protein>
    <submittedName>
        <fullName evidence="2">Cysteine proteinase</fullName>
    </submittedName>
</protein>
<evidence type="ECO:0000313" key="2">
    <source>
        <dbReference type="EMBL" id="OCB91300.1"/>
    </source>
</evidence>
<accession>A0A9Q5I417</accession>
<evidence type="ECO:0000256" key="1">
    <source>
        <dbReference type="ARBA" id="ARBA00006547"/>
    </source>
</evidence>
<reference evidence="2" key="1">
    <citation type="submission" date="2016-06" db="EMBL/GenBank/DDBJ databases">
        <title>Draft Genome sequence of the fungus Inonotus baumii.</title>
        <authorList>
            <person name="Zhu H."/>
            <person name="Lin W."/>
        </authorList>
    </citation>
    <scope>NUCLEOTIDE SEQUENCE</scope>
    <source>
        <strain evidence="2">821</strain>
    </source>
</reference>
<dbReference type="GO" id="GO:0016407">
    <property type="term" value="F:acetyltransferase activity"/>
    <property type="evidence" value="ECO:0007669"/>
    <property type="project" value="InterPro"/>
</dbReference>
<name>A0A9Q5I417_SANBA</name>
<dbReference type="Proteomes" id="UP000757232">
    <property type="component" value="Unassembled WGS sequence"/>
</dbReference>
<proteinExistence type="inferred from homology"/>
<dbReference type="OrthoDB" id="10260017at2759"/>
<dbReference type="AlphaFoldDB" id="A0A9Q5I417"/>
<dbReference type="SUPFAM" id="SSF54001">
    <property type="entry name" value="Cysteine proteinases"/>
    <property type="match status" value="1"/>
</dbReference>
<dbReference type="Gene3D" id="3.30.2140.20">
    <property type="match status" value="1"/>
</dbReference>
<dbReference type="InterPro" id="IPR038765">
    <property type="entry name" value="Papain-like_cys_pep_sf"/>
</dbReference>
<dbReference type="PANTHER" id="PTHR11786:SF0">
    <property type="entry name" value="ARYLAMINE N-ACETYLTRANSFERASE 4-RELATED"/>
    <property type="match status" value="1"/>
</dbReference>
<dbReference type="EMBL" id="LNZH02000095">
    <property type="protein sequence ID" value="OCB91300.1"/>
    <property type="molecule type" value="Genomic_DNA"/>
</dbReference>